<feature type="domain" description="HTH rpiR-type" evidence="1">
    <location>
        <begin position="7"/>
        <end position="83"/>
    </location>
</feature>
<dbReference type="InterPro" id="IPR001347">
    <property type="entry name" value="SIS_dom"/>
</dbReference>
<dbReference type="InterPro" id="IPR046348">
    <property type="entry name" value="SIS_dom_sf"/>
</dbReference>
<keyword evidence="3" id="KW-1185">Reference proteome</keyword>
<dbReference type="InterPro" id="IPR009057">
    <property type="entry name" value="Homeodomain-like_sf"/>
</dbReference>
<evidence type="ECO:0000259" key="1">
    <source>
        <dbReference type="PROSITE" id="PS51071"/>
    </source>
</evidence>
<evidence type="ECO:0000313" key="3">
    <source>
        <dbReference type="Proteomes" id="UP000470213"/>
    </source>
</evidence>
<name>A0A7X5LIH4_9ALTE</name>
<dbReference type="Proteomes" id="UP000470213">
    <property type="component" value="Unassembled WGS sequence"/>
</dbReference>
<dbReference type="InterPro" id="IPR047640">
    <property type="entry name" value="RpiR-like"/>
</dbReference>
<dbReference type="Pfam" id="PF01418">
    <property type="entry name" value="HTH_6"/>
    <property type="match status" value="1"/>
</dbReference>
<dbReference type="Gene3D" id="1.10.10.10">
    <property type="entry name" value="Winged helix-like DNA-binding domain superfamily/Winged helix DNA-binding domain"/>
    <property type="match status" value="1"/>
</dbReference>
<proteinExistence type="predicted"/>
<dbReference type="GO" id="GO:0003700">
    <property type="term" value="F:DNA-binding transcription factor activity"/>
    <property type="evidence" value="ECO:0007669"/>
    <property type="project" value="InterPro"/>
</dbReference>
<dbReference type="GO" id="GO:0097367">
    <property type="term" value="F:carbohydrate derivative binding"/>
    <property type="evidence" value="ECO:0007669"/>
    <property type="project" value="InterPro"/>
</dbReference>
<dbReference type="PANTHER" id="PTHR30514">
    <property type="entry name" value="GLUCOKINASE"/>
    <property type="match status" value="1"/>
</dbReference>
<dbReference type="AlphaFoldDB" id="A0A7X5LIH4"/>
<dbReference type="GO" id="GO:0003677">
    <property type="term" value="F:DNA binding"/>
    <property type="evidence" value="ECO:0007669"/>
    <property type="project" value="InterPro"/>
</dbReference>
<dbReference type="Pfam" id="PF01380">
    <property type="entry name" value="SIS"/>
    <property type="match status" value="1"/>
</dbReference>
<dbReference type="InterPro" id="IPR000281">
    <property type="entry name" value="HTH_RpiR"/>
</dbReference>
<protein>
    <submittedName>
        <fullName evidence="2">SIS domain-containing protein</fullName>
    </submittedName>
</protein>
<evidence type="ECO:0000313" key="2">
    <source>
        <dbReference type="EMBL" id="NDV89933.1"/>
    </source>
</evidence>
<dbReference type="SUPFAM" id="SSF53697">
    <property type="entry name" value="SIS domain"/>
    <property type="match status" value="1"/>
</dbReference>
<gene>
    <name evidence="2" type="ORF">GTH32_01820</name>
</gene>
<dbReference type="PANTHER" id="PTHR30514:SF18">
    <property type="entry name" value="RPIR-FAMILY TRANSCRIPTIONAL REGULATOR"/>
    <property type="match status" value="1"/>
</dbReference>
<dbReference type="Gene3D" id="3.40.50.10490">
    <property type="entry name" value="Glucose-6-phosphate isomerase like protein, domain 1"/>
    <property type="match status" value="1"/>
</dbReference>
<dbReference type="InterPro" id="IPR036388">
    <property type="entry name" value="WH-like_DNA-bd_sf"/>
</dbReference>
<reference evidence="2 3" key="1">
    <citation type="submission" date="2020-01" db="EMBL/GenBank/DDBJ databases">
        <authorList>
            <person name="Chen J."/>
            <person name="Zhu S."/>
            <person name="Yang J."/>
        </authorList>
    </citation>
    <scope>NUCLEOTIDE SEQUENCE [LARGE SCALE GENOMIC DNA]</scope>
    <source>
        <strain evidence="2 3">345S023</strain>
    </source>
</reference>
<dbReference type="PROSITE" id="PS51071">
    <property type="entry name" value="HTH_RPIR"/>
    <property type="match status" value="1"/>
</dbReference>
<dbReference type="EMBL" id="JAAAWN010000002">
    <property type="protein sequence ID" value="NDV89933.1"/>
    <property type="molecule type" value="Genomic_DNA"/>
</dbReference>
<dbReference type="SUPFAM" id="SSF46689">
    <property type="entry name" value="Homeodomain-like"/>
    <property type="match status" value="1"/>
</dbReference>
<organism evidence="2 3">
    <name type="scientific">Alteromonas profundi</name>
    <dbReference type="NCBI Taxonomy" id="2696062"/>
    <lineage>
        <taxon>Bacteria</taxon>
        <taxon>Pseudomonadati</taxon>
        <taxon>Pseudomonadota</taxon>
        <taxon>Gammaproteobacteria</taxon>
        <taxon>Alteromonadales</taxon>
        <taxon>Alteromonadaceae</taxon>
        <taxon>Alteromonas/Salinimonas group</taxon>
        <taxon>Alteromonas</taxon>
    </lineage>
</organism>
<sequence length="276" mass="30980">MTSEKTNNVLKQIEKHYASLSPAGKRIAQYLQQAPLAVISQSTAQIAEKTHTSKATVSRFFRQLGFNSHQQAKDTHLSLREQGVPVHTPTSFTSHQEHEFNNLSQTFAHVQEEVLHDIATRLANAKQVTLIGFRNAYPLALHFRQQLKQIRTSVRLLPQPGQTLGEDIVDLGEDDVVVLLGFRRRTRQFKFVLDTIQHAQVILITDPTGQVYRNQVTQLLVCHLGNNAPFDSYAAPMSLISAICNHTYALLGNEASERVSAITRTYASLDELEKSK</sequence>
<dbReference type="GO" id="GO:1901135">
    <property type="term" value="P:carbohydrate derivative metabolic process"/>
    <property type="evidence" value="ECO:0007669"/>
    <property type="project" value="InterPro"/>
</dbReference>
<dbReference type="RefSeq" id="WP_163083537.1">
    <property type="nucleotide sequence ID" value="NZ_JAAAWN010000002.1"/>
</dbReference>
<comment type="caution">
    <text evidence="2">The sequence shown here is derived from an EMBL/GenBank/DDBJ whole genome shotgun (WGS) entry which is preliminary data.</text>
</comment>
<accession>A0A7X5LIH4</accession>